<dbReference type="PANTHER" id="PTHR23155">
    <property type="entry name" value="DISEASE RESISTANCE PROTEIN RP"/>
    <property type="match status" value="1"/>
</dbReference>
<evidence type="ECO:0000256" key="4">
    <source>
        <dbReference type="ARBA" id="ARBA00022741"/>
    </source>
</evidence>
<evidence type="ECO:0000259" key="7">
    <source>
        <dbReference type="Pfam" id="PF00931"/>
    </source>
</evidence>
<dbReference type="Proteomes" id="UP000324705">
    <property type="component" value="Chromosome 5B"/>
</dbReference>
<evidence type="ECO:0000313" key="12">
    <source>
        <dbReference type="Proteomes" id="UP000324705"/>
    </source>
</evidence>
<dbReference type="Pfam" id="PF23598">
    <property type="entry name" value="LRR_14"/>
    <property type="match status" value="1"/>
</dbReference>
<evidence type="ECO:0000313" key="11">
    <source>
        <dbReference type="EMBL" id="VAI36955.1"/>
    </source>
</evidence>
<keyword evidence="5" id="KW-0611">Plant defense</keyword>
<dbReference type="InterPro" id="IPR042197">
    <property type="entry name" value="Apaf_helical"/>
</dbReference>
<dbReference type="Gene3D" id="3.40.50.300">
    <property type="entry name" value="P-loop containing nucleotide triphosphate hydrolases"/>
    <property type="match status" value="1"/>
</dbReference>
<dbReference type="Gene3D" id="3.80.10.10">
    <property type="entry name" value="Ribonuclease Inhibitor"/>
    <property type="match status" value="1"/>
</dbReference>
<dbReference type="InterPro" id="IPR027417">
    <property type="entry name" value="P-loop_NTPase"/>
</dbReference>
<feature type="domain" description="Disease resistance R13L4/SHOC-2-like LRR" evidence="10">
    <location>
        <begin position="610"/>
        <end position="902"/>
    </location>
</feature>
<dbReference type="Gene3D" id="1.20.5.4130">
    <property type="match status" value="1"/>
</dbReference>
<reference evidence="11 12" key="1">
    <citation type="submission" date="2017-09" db="EMBL/GenBank/DDBJ databases">
        <authorList>
            <consortium name="International Durum Wheat Genome Sequencing Consortium (IDWGSC)"/>
            <person name="Milanesi L."/>
        </authorList>
    </citation>
    <scope>NUCLEOTIDE SEQUENCE [LARGE SCALE GENOMIC DNA]</scope>
    <source>
        <strain evidence="12">cv. Svevo</strain>
    </source>
</reference>
<dbReference type="EMBL" id="LT934120">
    <property type="protein sequence ID" value="VAI36955.1"/>
    <property type="molecule type" value="Genomic_DNA"/>
</dbReference>
<comment type="similarity">
    <text evidence="1">Belongs to the disease resistance NB-LRR family.</text>
</comment>
<keyword evidence="2" id="KW-0433">Leucine-rich repeat</keyword>
<dbReference type="Pfam" id="PF00931">
    <property type="entry name" value="NB-ARC"/>
    <property type="match status" value="1"/>
</dbReference>
<dbReference type="Pfam" id="PF18052">
    <property type="entry name" value="Rx_N"/>
    <property type="match status" value="1"/>
</dbReference>
<keyword evidence="4" id="KW-0547">Nucleotide-binding</keyword>
<feature type="domain" description="NB-ARC" evidence="7">
    <location>
        <begin position="154"/>
        <end position="312"/>
    </location>
</feature>
<evidence type="ECO:0000259" key="9">
    <source>
        <dbReference type="Pfam" id="PF23559"/>
    </source>
</evidence>
<dbReference type="PANTHER" id="PTHR23155:SF1167">
    <property type="entry name" value="OS08G0412100 PROTEIN"/>
    <property type="match status" value="1"/>
</dbReference>
<dbReference type="AlphaFoldDB" id="A0A9R0XHN7"/>
<dbReference type="InterPro" id="IPR055414">
    <property type="entry name" value="LRR_R13L4/SHOC2-like"/>
</dbReference>
<keyword evidence="6" id="KW-0175">Coiled coil</keyword>
<dbReference type="GO" id="GO:0098542">
    <property type="term" value="P:defense response to other organism"/>
    <property type="evidence" value="ECO:0007669"/>
    <property type="project" value="TreeGrafter"/>
</dbReference>
<evidence type="ECO:0000256" key="1">
    <source>
        <dbReference type="ARBA" id="ARBA00008894"/>
    </source>
</evidence>
<dbReference type="GO" id="GO:0043531">
    <property type="term" value="F:ADP binding"/>
    <property type="evidence" value="ECO:0007669"/>
    <property type="project" value="InterPro"/>
</dbReference>
<dbReference type="InterPro" id="IPR032675">
    <property type="entry name" value="LRR_dom_sf"/>
</dbReference>
<dbReference type="PRINTS" id="PR00364">
    <property type="entry name" value="DISEASERSIST"/>
</dbReference>
<accession>A0A9R0XHN7</accession>
<dbReference type="Gene3D" id="1.10.8.430">
    <property type="entry name" value="Helical domain of apoptotic protease-activating factors"/>
    <property type="match status" value="1"/>
</dbReference>
<keyword evidence="3" id="KW-0677">Repeat</keyword>
<dbReference type="InterPro" id="IPR058922">
    <property type="entry name" value="WHD_DRP"/>
</dbReference>
<dbReference type="FunFam" id="3.40.50.300:FF:001091">
    <property type="entry name" value="Probable disease resistance protein At1g61300"/>
    <property type="match status" value="1"/>
</dbReference>
<dbReference type="Pfam" id="PF23559">
    <property type="entry name" value="WHD_DRP"/>
    <property type="match status" value="1"/>
</dbReference>
<dbReference type="InterPro" id="IPR002182">
    <property type="entry name" value="NB-ARC"/>
</dbReference>
<evidence type="ECO:0000259" key="10">
    <source>
        <dbReference type="Pfam" id="PF23598"/>
    </source>
</evidence>
<name>A0A9R0XHN7_TRITD</name>
<dbReference type="SUPFAM" id="SSF52058">
    <property type="entry name" value="L domain-like"/>
    <property type="match status" value="1"/>
</dbReference>
<dbReference type="InterPro" id="IPR041118">
    <property type="entry name" value="Rx_N"/>
</dbReference>
<evidence type="ECO:0000256" key="5">
    <source>
        <dbReference type="ARBA" id="ARBA00022821"/>
    </source>
</evidence>
<evidence type="ECO:0000256" key="6">
    <source>
        <dbReference type="ARBA" id="ARBA00023054"/>
    </source>
</evidence>
<sequence>MVDVATGAMASLLPKLEKLLEHKLHKAVKEDAEQLLRELTSLHAALGNGSDPRWADDCRELSYHADDIVDAFLAASEPAACRNGCLGFLADLLDPRHRIANAIKDIRKQTLNLTDRYSSTDKDKLAPAAATTGASPHLWEEAEEPLVGVERGRDTLIKSLAGGQQMKIVSIVGSGGLGKTALANLVFRQLRPQFDSCAFVSVSSMPDMEGIFEQMLRQLNVEKNHNQEAKDAIRDFLQNRRYLIIVDDLWRKEDWHILSRSLPANACGSRVIVTTRSDDIAKTCCSGQDELICEIRHLDDLNSKKLFLQRCFGSDASCPDALAREVGEILQICGGIPSAIISIASLLNSKIAARKPWQDVVYAFHSAWNEMASSLDSAQERIPGLEDLIKVLSLSYENLPSTLKTCLLCIATSKTIKYQKFRRGDTVRKWITEGFISEVGWRSREEVANQCFDDLVGSKVIQPVERPTFYGKRMYEVNCMMLYVLRLISREENLVTFLSDLDISETPAARPVFLSIRRCGSDGSNGTERLDLSHVRSVTMTRCDKLFSFKHLGYLRVLNVEDCDGLDDTDVQHICGMILLKHLSLKETPQVTRIPPQIGNLRHLETLEIELTQISVLPPQIGKLQNLETLDVRLTRVKELPKELVQLPKLANLHFGHTGVRLPAGSDRFKSVKVLGTIDSRECSVSTLEEITGMTGLTKAEVMLYGEPADTPKNDNLLSCMGKCTSLRSLIVHGDFITSDDLPASPNFPLLEKLTVTARFDKIPGWIAHLSRLKKLEIRLFEQGLNDLKILGGLPSLTSLAIKLFGDPRKQVTITSGFARLEFFAFDCYAPWVKFEQGAMPSLRQIELTHYSGPAGKTPAGIIYLESLQKVTLIYSSHCSSCAGVIETFAVMRKEAASHANRIVLSVNGDDEIFPSISSVDGKITTNENEEPSFPLRASLVARDPGGIPVKYQGTEPTRQTRPVENHDDVWLLAR</sequence>
<evidence type="ECO:0008006" key="13">
    <source>
        <dbReference type="Google" id="ProtNLM"/>
    </source>
</evidence>
<dbReference type="Gramene" id="TRITD5Bv1G202060.1">
    <property type="protein sequence ID" value="TRITD5Bv1G202060.1"/>
    <property type="gene ID" value="TRITD5Bv1G202060"/>
</dbReference>
<feature type="domain" description="Disease resistance N-terminal" evidence="8">
    <location>
        <begin position="8"/>
        <end position="80"/>
    </location>
</feature>
<evidence type="ECO:0000256" key="3">
    <source>
        <dbReference type="ARBA" id="ARBA00022737"/>
    </source>
</evidence>
<feature type="domain" description="Disease resistance protein winged helix" evidence="9">
    <location>
        <begin position="419"/>
        <end position="478"/>
    </location>
</feature>
<keyword evidence="12" id="KW-1185">Reference proteome</keyword>
<dbReference type="InterPro" id="IPR044974">
    <property type="entry name" value="Disease_R_plants"/>
</dbReference>
<proteinExistence type="inferred from homology"/>
<protein>
    <recommendedName>
        <fullName evidence="13">NB-ARC domain-containing protein</fullName>
    </recommendedName>
</protein>
<gene>
    <name evidence="11" type="ORF">TRITD_5Bv1G202060</name>
</gene>
<organism evidence="11 12">
    <name type="scientific">Triticum turgidum subsp. durum</name>
    <name type="common">Durum wheat</name>
    <name type="synonym">Triticum durum</name>
    <dbReference type="NCBI Taxonomy" id="4567"/>
    <lineage>
        <taxon>Eukaryota</taxon>
        <taxon>Viridiplantae</taxon>
        <taxon>Streptophyta</taxon>
        <taxon>Embryophyta</taxon>
        <taxon>Tracheophyta</taxon>
        <taxon>Spermatophyta</taxon>
        <taxon>Magnoliopsida</taxon>
        <taxon>Liliopsida</taxon>
        <taxon>Poales</taxon>
        <taxon>Poaceae</taxon>
        <taxon>BOP clade</taxon>
        <taxon>Pooideae</taxon>
        <taxon>Triticodae</taxon>
        <taxon>Triticeae</taxon>
        <taxon>Triticinae</taxon>
        <taxon>Triticum</taxon>
    </lineage>
</organism>
<dbReference type="OMA" id="CRNGCLG"/>
<dbReference type="SUPFAM" id="SSF52540">
    <property type="entry name" value="P-loop containing nucleoside triphosphate hydrolases"/>
    <property type="match status" value="1"/>
</dbReference>
<evidence type="ECO:0000256" key="2">
    <source>
        <dbReference type="ARBA" id="ARBA00022614"/>
    </source>
</evidence>
<evidence type="ECO:0000259" key="8">
    <source>
        <dbReference type="Pfam" id="PF18052"/>
    </source>
</evidence>